<sequence length="288" mass="32476">MNDKFSGIEEFLMTVEMGSFSAAAERLNLTGSAVGKSISRLEQRLNTQLFHRSTRKITLTREGEVWLASCRRMMEELEQAKLLLSSQSQQIIGEIRIDLPTTYGRSHILPKLLAIQADYPKLHLNISFQDRKVDMIAEHIDIAVRFGELADLTDIIAKQIDCFQNQLCATPAFVSKWGKLNHPDDLTHFPCIVGNQISWRLMNEQGKSTGFPLNVQHQINDGDARLQAVLADCGIAFLPDWLIQPAVEAGKLVQLLPEFTPPPEPIYVLWQKKLHLQPKVKAIVNSLV</sequence>
<evidence type="ECO:0000256" key="3">
    <source>
        <dbReference type="ARBA" id="ARBA00023125"/>
    </source>
</evidence>
<evidence type="ECO:0000313" key="6">
    <source>
        <dbReference type="EMBL" id="SCY25323.1"/>
    </source>
</evidence>
<dbReference type="InterPro" id="IPR000847">
    <property type="entry name" value="LysR_HTH_N"/>
</dbReference>
<reference evidence="6 7" key="1">
    <citation type="submission" date="2016-10" db="EMBL/GenBank/DDBJ databases">
        <authorList>
            <person name="Varghese N."/>
            <person name="Submissions S."/>
        </authorList>
    </citation>
    <scope>NUCLEOTIDE SEQUENCE [LARGE SCALE GENOMIC DNA]</scope>
    <source>
        <strain evidence="6 7">DSM 22022</strain>
    </source>
</reference>
<dbReference type="Pfam" id="PF03466">
    <property type="entry name" value="LysR_substrate"/>
    <property type="match status" value="1"/>
</dbReference>
<evidence type="ECO:0000259" key="5">
    <source>
        <dbReference type="PROSITE" id="PS50931"/>
    </source>
</evidence>
<dbReference type="InterPro" id="IPR036388">
    <property type="entry name" value="WH-like_DNA-bd_sf"/>
</dbReference>
<dbReference type="Gene3D" id="3.40.190.290">
    <property type="match status" value="1"/>
</dbReference>
<comment type="caution">
    <text evidence="6">The sequence shown here is derived from an EMBL/GenBank/DDBJ whole genome shotgun (WGS) entry which is preliminary data.</text>
</comment>
<evidence type="ECO:0000313" key="7">
    <source>
        <dbReference type="Proteomes" id="UP000199588"/>
    </source>
</evidence>
<keyword evidence="3" id="KW-0238">DNA-binding</keyword>
<dbReference type="SUPFAM" id="SSF53850">
    <property type="entry name" value="Periplasmic binding protein-like II"/>
    <property type="match status" value="1"/>
</dbReference>
<evidence type="ECO:0000256" key="2">
    <source>
        <dbReference type="ARBA" id="ARBA00023015"/>
    </source>
</evidence>
<protein>
    <submittedName>
        <fullName evidence="6">Transcriptional regulator, LysR family</fullName>
    </submittedName>
</protein>
<evidence type="ECO:0000256" key="4">
    <source>
        <dbReference type="ARBA" id="ARBA00023163"/>
    </source>
</evidence>
<dbReference type="PANTHER" id="PTHR30537:SF5">
    <property type="entry name" value="HTH-TYPE TRANSCRIPTIONAL ACTIVATOR TTDR-RELATED"/>
    <property type="match status" value="1"/>
</dbReference>
<dbReference type="Gene3D" id="1.10.10.10">
    <property type="entry name" value="Winged helix-like DNA-binding domain superfamily/Winged helix DNA-binding domain"/>
    <property type="match status" value="1"/>
</dbReference>
<organism evidence="6 7">
    <name type="scientific">Basfia succiniciproducens</name>
    <dbReference type="NCBI Taxonomy" id="653940"/>
    <lineage>
        <taxon>Bacteria</taxon>
        <taxon>Pseudomonadati</taxon>
        <taxon>Pseudomonadota</taxon>
        <taxon>Gammaproteobacteria</taxon>
        <taxon>Pasteurellales</taxon>
        <taxon>Pasteurellaceae</taxon>
        <taxon>Basfia</taxon>
    </lineage>
</organism>
<dbReference type="PROSITE" id="PS50931">
    <property type="entry name" value="HTH_LYSR"/>
    <property type="match status" value="1"/>
</dbReference>
<keyword evidence="4" id="KW-0804">Transcription</keyword>
<feature type="domain" description="HTH lysR-type" evidence="5">
    <location>
        <begin position="11"/>
        <end position="60"/>
    </location>
</feature>
<dbReference type="EMBL" id="FMUQ01000020">
    <property type="protein sequence ID" value="SCY25323.1"/>
    <property type="molecule type" value="Genomic_DNA"/>
</dbReference>
<dbReference type="InterPro" id="IPR036390">
    <property type="entry name" value="WH_DNA-bd_sf"/>
</dbReference>
<dbReference type="Proteomes" id="UP000199588">
    <property type="component" value="Unassembled WGS sequence"/>
</dbReference>
<name>A0A1G5EE78_9PAST</name>
<dbReference type="InterPro" id="IPR058163">
    <property type="entry name" value="LysR-type_TF_proteobact-type"/>
</dbReference>
<dbReference type="SUPFAM" id="SSF46785">
    <property type="entry name" value="Winged helix' DNA-binding domain"/>
    <property type="match status" value="1"/>
</dbReference>
<evidence type="ECO:0000256" key="1">
    <source>
        <dbReference type="ARBA" id="ARBA00009437"/>
    </source>
</evidence>
<dbReference type="PRINTS" id="PR00039">
    <property type="entry name" value="HTHLYSR"/>
</dbReference>
<proteinExistence type="inferred from homology"/>
<dbReference type="PANTHER" id="PTHR30537">
    <property type="entry name" value="HTH-TYPE TRANSCRIPTIONAL REGULATOR"/>
    <property type="match status" value="1"/>
</dbReference>
<dbReference type="InterPro" id="IPR005119">
    <property type="entry name" value="LysR_subst-bd"/>
</dbReference>
<keyword evidence="7" id="KW-1185">Reference proteome</keyword>
<dbReference type="Pfam" id="PF00126">
    <property type="entry name" value="HTH_1"/>
    <property type="match status" value="1"/>
</dbReference>
<dbReference type="RefSeq" id="WP_090656648.1">
    <property type="nucleotide sequence ID" value="NZ_CP015031.1"/>
</dbReference>
<keyword evidence="2" id="KW-0805">Transcription regulation</keyword>
<gene>
    <name evidence="6" type="ORF">SAMN02910354_02006</name>
</gene>
<accession>A0A1G5EE78</accession>
<dbReference type="CDD" id="cd08475">
    <property type="entry name" value="PBP2_CrgA_like_6"/>
    <property type="match status" value="1"/>
</dbReference>
<comment type="similarity">
    <text evidence="1">Belongs to the LysR transcriptional regulatory family.</text>
</comment>